<keyword evidence="7" id="KW-0496">Mitochondrion</keyword>
<organism evidence="13 14">
    <name type="scientific">Hesseltinella vesiculosa</name>
    <dbReference type="NCBI Taxonomy" id="101127"/>
    <lineage>
        <taxon>Eukaryota</taxon>
        <taxon>Fungi</taxon>
        <taxon>Fungi incertae sedis</taxon>
        <taxon>Mucoromycota</taxon>
        <taxon>Mucoromycotina</taxon>
        <taxon>Mucoromycetes</taxon>
        <taxon>Mucorales</taxon>
        <taxon>Cunninghamellaceae</taxon>
        <taxon>Hesseltinella</taxon>
    </lineage>
</organism>
<feature type="transmembrane region" description="Helical" evidence="12">
    <location>
        <begin position="276"/>
        <end position="296"/>
    </location>
</feature>
<evidence type="ECO:0000256" key="10">
    <source>
        <dbReference type="RuleBase" id="RU000488"/>
    </source>
</evidence>
<proteinExistence type="inferred from homology"/>
<evidence type="ECO:0000256" key="9">
    <source>
        <dbReference type="PROSITE-ProRule" id="PRU00282"/>
    </source>
</evidence>
<feature type="repeat" description="Solcar" evidence="9">
    <location>
        <begin position="157"/>
        <end position="265"/>
    </location>
</feature>
<evidence type="ECO:0000313" key="13">
    <source>
        <dbReference type="EMBL" id="ORX58030.1"/>
    </source>
</evidence>
<dbReference type="GO" id="GO:0022857">
    <property type="term" value="F:transmembrane transporter activity"/>
    <property type="evidence" value="ECO:0007669"/>
    <property type="project" value="TreeGrafter"/>
</dbReference>
<feature type="transmembrane region" description="Helical" evidence="12">
    <location>
        <begin position="235"/>
        <end position="256"/>
    </location>
</feature>
<feature type="compositionally biased region" description="Polar residues" evidence="11">
    <location>
        <begin position="197"/>
        <end position="208"/>
    </location>
</feature>
<keyword evidence="8 9" id="KW-0472">Membrane</keyword>
<dbReference type="AlphaFoldDB" id="A0A1X2GNQ2"/>
<evidence type="ECO:0000256" key="4">
    <source>
        <dbReference type="ARBA" id="ARBA00022692"/>
    </source>
</evidence>
<keyword evidence="6 12" id="KW-1133">Transmembrane helix</keyword>
<feature type="repeat" description="Solcar" evidence="9">
    <location>
        <begin position="273"/>
        <end position="361"/>
    </location>
</feature>
<keyword evidence="4 9" id="KW-0812">Transmembrane</keyword>
<dbReference type="Proteomes" id="UP000242146">
    <property type="component" value="Unassembled WGS sequence"/>
</dbReference>
<dbReference type="Gene3D" id="1.50.40.10">
    <property type="entry name" value="Mitochondrial carrier domain"/>
    <property type="match status" value="2"/>
</dbReference>
<dbReference type="Pfam" id="PF00153">
    <property type="entry name" value="Mito_carr"/>
    <property type="match status" value="3"/>
</dbReference>
<comment type="subcellular location">
    <subcellularLocation>
        <location evidence="1">Mitochondrion membrane</location>
        <topology evidence="1">Multi-pass membrane protein</topology>
    </subcellularLocation>
</comment>
<feature type="region of interest" description="Disordered" evidence="11">
    <location>
        <begin position="190"/>
        <end position="216"/>
    </location>
</feature>
<keyword evidence="3 10" id="KW-0813">Transport</keyword>
<evidence type="ECO:0000256" key="5">
    <source>
        <dbReference type="ARBA" id="ARBA00022737"/>
    </source>
</evidence>
<dbReference type="SUPFAM" id="SSF103506">
    <property type="entry name" value="Mitochondrial carrier"/>
    <property type="match status" value="1"/>
</dbReference>
<evidence type="ECO:0000256" key="11">
    <source>
        <dbReference type="SAM" id="MobiDB-lite"/>
    </source>
</evidence>
<keyword evidence="5" id="KW-0677">Repeat</keyword>
<dbReference type="PANTHER" id="PTHR45624:SF9">
    <property type="entry name" value="CARRIER PROTEIN, PUTATIVE (AFU_ORTHOLOGUE AFUA_4G06390)-RELATED"/>
    <property type="match status" value="1"/>
</dbReference>
<evidence type="ECO:0000256" key="12">
    <source>
        <dbReference type="SAM" id="Phobius"/>
    </source>
</evidence>
<evidence type="ECO:0000256" key="7">
    <source>
        <dbReference type="ARBA" id="ARBA00023128"/>
    </source>
</evidence>
<comment type="similarity">
    <text evidence="2 10">Belongs to the mitochondrial carrier (TC 2.A.29) family.</text>
</comment>
<dbReference type="PANTHER" id="PTHR45624">
    <property type="entry name" value="MITOCHONDRIAL BASIC AMINO ACIDS TRANSPORTER-RELATED"/>
    <property type="match status" value="1"/>
</dbReference>
<dbReference type="OrthoDB" id="2382881at2759"/>
<keyword evidence="14" id="KW-1185">Reference proteome</keyword>
<dbReference type="InterPro" id="IPR023395">
    <property type="entry name" value="MCP_dom_sf"/>
</dbReference>
<evidence type="ECO:0000313" key="14">
    <source>
        <dbReference type="Proteomes" id="UP000242146"/>
    </source>
</evidence>
<reference evidence="13 14" key="1">
    <citation type="submission" date="2016-07" db="EMBL/GenBank/DDBJ databases">
        <title>Pervasive Adenine N6-methylation of Active Genes in Fungi.</title>
        <authorList>
            <consortium name="DOE Joint Genome Institute"/>
            <person name="Mondo S.J."/>
            <person name="Dannebaum R.O."/>
            <person name="Kuo R.C."/>
            <person name="Labutti K."/>
            <person name="Haridas S."/>
            <person name="Kuo A."/>
            <person name="Salamov A."/>
            <person name="Ahrendt S.R."/>
            <person name="Lipzen A."/>
            <person name="Sullivan W."/>
            <person name="Andreopoulos W.B."/>
            <person name="Clum A."/>
            <person name="Lindquist E."/>
            <person name="Daum C."/>
            <person name="Ramamoorthy G.K."/>
            <person name="Gryganskyi A."/>
            <person name="Culley D."/>
            <person name="Magnuson J.K."/>
            <person name="James T.Y."/>
            <person name="O'Malley M.A."/>
            <person name="Stajich J.E."/>
            <person name="Spatafora J.W."/>
            <person name="Visel A."/>
            <person name="Grigoriev I.V."/>
        </authorList>
    </citation>
    <scope>NUCLEOTIDE SEQUENCE [LARGE SCALE GENOMIC DNA]</scope>
    <source>
        <strain evidence="13 14">NRRL 3301</strain>
    </source>
</reference>
<name>A0A1X2GNQ2_9FUNG</name>
<dbReference type="InterPro" id="IPR050567">
    <property type="entry name" value="Mitochondrial_Carrier"/>
</dbReference>
<dbReference type="PROSITE" id="PS50920">
    <property type="entry name" value="SOLCAR"/>
    <property type="match status" value="3"/>
</dbReference>
<accession>A0A1X2GNQ2</accession>
<evidence type="ECO:0000256" key="1">
    <source>
        <dbReference type="ARBA" id="ARBA00004225"/>
    </source>
</evidence>
<comment type="caution">
    <text evidence="13">The sequence shown here is derived from an EMBL/GenBank/DDBJ whole genome shotgun (WGS) entry which is preliminary data.</text>
</comment>
<feature type="repeat" description="Solcar" evidence="9">
    <location>
        <begin position="2"/>
        <end position="84"/>
    </location>
</feature>
<protein>
    <submittedName>
        <fullName evidence="13">Mitochondrial carrier</fullName>
    </submittedName>
</protein>
<evidence type="ECO:0000256" key="6">
    <source>
        <dbReference type="ARBA" id="ARBA00022989"/>
    </source>
</evidence>
<evidence type="ECO:0000256" key="2">
    <source>
        <dbReference type="ARBA" id="ARBA00006375"/>
    </source>
</evidence>
<gene>
    <name evidence="13" type="ORF">DM01DRAFT_1372117</name>
</gene>
<evidence type="ECO:0000256" key="3">
    <source>
        <dbReference type="ARBA" id="ARBA00022448"/>
    </source>
</evidence>
<evidence type="ECO:0000256" key="8">
    <source>
        <dbReference type="ARBA" id="ARBA00023136"/>
    </source>
</evidence>
<feature type="transmembrane region" description="Helical" evidence="12">
    <location>
        <begin position="6"/>
        <end position="25"/>
    </location>
</feature>
<dbReference type="EMBL" id="MCGT01000007">
    <property type="protein sequence ID" value="ORX58030.1"/>
    <property type="molecule type" value="Genomic_DNA"/>
</dbReference>
<dbReference type="GO" id="GO:0031966">
    <property type="term" value="C:mitochondrial membrane"/>
    <property type="evidence" value="ECO:0007669"/>
    <property type="project" value="UniProtKB-SubCell"/>
</dbReference>
<dbReference type="InterPro" id="IPR018108">
    <property type="entry name" value="MCP_transmembrane"/>
</dbReference>
<sequence length="382" mass="42370">MLWANRTVIAASNAAVIGVFAGYPFDSVKTRLQSQHYDTVMTCVRQTYKEEGIRILPPLVTVSIIKSISFSVYEDTKSFCKQRFPYFQQDTLAATMAVSTFGGYTSGAFIAALSCPFELVKIQKQLEFLLQASSVTTGTTVVRTPEDTSNWSSQQHRRHLHTLFGDARTSNSSTACLPPRAMVRRRLKQKQPIHFGPSSSSPTSQRMLTTHAKDTPAQTSSWASAKEIVKKKGVLALYHGFGLHFLRDSLGTAVYFGGYETTKYLLTSKDRAAGPLTQFVAGGVCGILCWLIVFPIDLVKTLKQKDVLAAEQRYSSAWQCVQDLVRHRGLKGLYSGISVTLLRAFPIHSLNFLVYEQTLAFLARSTHHQVPRPQLISTSTTA</sequence>
<dbReference type="STRING" id="101127.A0A1X2GNQ2"/>